<reference evidence="1 2" key="1">
    <citation type="submission" date="2024-01" db="EMBL/GenBank/DDBJ databases">
        <title>Genome assemblies of Stephania.</title>
        <authorList>
            <person name="Yang L."/>
        </authorList>
    </citation>
    <scope>NUCLEOTIDE SEQUENCE [LARGE SCALE GENOMIC DNA]</scope>
    <source>
        <strain evidence="1">YNDBR</strain>
        <tissue evidence="1">Leaf</tissue>
    </source>
</reference>
<evidence type="ECO:0000313" key="2">
    <source>
        <dbReference type="Proteomes" id="UP001420932"/>
    </source>
</evidence>
<sequence>MRVALLWTVSDFPVYNMLSDWSIRGKMACPYCMEDTNTFQLRSGGKTLRFDCHCRFLSKNSPFRKDKKKFLKGKMVLNDEPPVLLSSEEILAEIESLGLMKVTEIRANFVNEMIAKTSGWRKRSIFWDLSYWKTNLIRHNLDVMHIEKNIFDNIFNTIMSVPGMQKRDKIFVNIVTDLLYTLI</sequence>
<organism evidence="1 2">
    <name type="scientific">Stephania yunnanensis</name>
    <dbReference type="NCBI Taxonomy" id="152371"/>
    <lineage>
        <taxon>Eukaryota</taxon>
        <taxon>Viridiplantae</taxon>
        <taxon>Streptophyta</taxon>
        <taxon>Embryophyta</taxon>
        <taxon>Tracheophyta</taxon>
        <taxon>Spermatophyta</taxon>
        <taxon>Magnoliopsida</taxon>
        <taxon>Ranunculales</taxon>
        <taxon>Menispermaceae</taxon>
        <taxon>Menispermoideae</taxon>
        <taxon>Cissampelideae</taxon>
        <taxon>Stephania</taxon>
    </lineage>
</organism>
<name>A0AAP0P908_9MAGN</name>
<protein>
    <submittedName>
        <fullName evidence="1">Uncharacterized protein</fullName>
    </submittedName>
</protein>
<proteinExistence type="predicted"/>
<dbReference type="AlphaFoldDB" id="A0AAP0P908"/>
<dbReference type="Proteomes" id="UP001420932">
    <property type="component" value="Unassembled WGS sequence"/>
</dbReference>
<accession>A0AAP0P908</accession>
<dbReference type="PANTHER" id="PTHR10775">
    <property type="entry name" value="OS08G0208400 PROTEIN"/>
    <property type="match status" value="1"/>
</dbReference>
<dbReference type="Pfam" id="PF02992">
    <property type="entry name" value="Transposase_21"/>
    <property type="match status" value="1"/>
</dbReference>
<dbReference type="PANTHER" id="PTHR10775:SF183">
    <property type="entry name" value="TRANSPOSON, EN_SPM-LIKE, TRANSPOSASE-ASSOCIATED DOMAIN PROTEIN-RELATED"/>
    <property type="match status" value="1"/>
</dbReference>
<comment type="caution">
    <text evidence="1">The sequence shown here is derived from an EMBL/GenBank/DDBJ whole genome shotgun (WGS) entry which is preliminary data.</text>
</comment>
<keyword evidence="2" id="KW-1185">Reference proteome</keyword>
<dbReference type="InterPro" id="IPR004242">
    <property type="entry name" value="Transposase_21"/>
</dbReference>
<evidence type="ECO:0000313" key="1">
    <source>
        <dbReference type="EMBL" id="KAK9135668.1"/>
    </source>
</evidence>
<gene>
    <name evidence="1" type="ORF">Syun_014998</name>
</gene>
<dbReference type="EMBL" id="JBBNAF010000006">
    <property type="protein sequence ID" value="KAK9135668.1"/>
    <property type="molecule type" value="Genomic_DNA"/>
</dbReference>